<dbReference type="GO" id="GO:0046872">
    <property type="term" value="F:metal ion binding"/>
    <property type="evidence" value="ECO:0007669"/>
    <property type="project" value="InterPro"/>
</dbReference>
<dbReference type="PANTHER" id="PTHR11851">
    <property type="entry name" value="METALLOPROTEASE"/>
    <property type="match status" value="1"/>
</dbReference>
<proteinExistence type="predicted"/>
<dbReference type="GO" id="GO:0006627">
    <property type="term" value="P:protein processing involved in protein targeting to mitochondrion"/>
    <property type="evidence" value="ECO:0007669"/>
    <property type="project" value="TreeGrafter"/>
</dbReference>
<dbReference type="GO" id="GO:0005739">
    <property type="term" value="C:mitochondrion"/>
    <property type="evidence" value="ECO:0007669"/>
    <property type="project" value="TreeGrafter"/>
</dbReference>
<gene>
    <name evidence="3" type="ORF">RI543_000795</name>
</gene>
<reference evidence="4" key="1">
    <citation type="submission" date="2023-07" db="EMBL/GenBank/DDBJ databases">
        <title>A draft genome of Kazachstania heterogenica Y-27499.</title>
        <authorList>
            <person name="Donic C."/>
            <person name="Kralova J.S."/>
            <person name="Fidel L."/>
            <person name="Ben-Dor S."/>
            <person name="Jung S."/>
        </authorList>
    </citation>
    <scope>NUCLEOTIDE SEQUENCE [LARGE SCALE GENOMIC DNA]</scope>
    <source>
        <strain evidence="4">Y27499</strain>
    </source>
</reference>
<evidence type="ECO:0000313" key="4">
    <source>
        <dbReference type="Proteomes" id="UP001306508"/>
    </source>
</evidence>
<dbReference type="Pfam" id="PF00675">
    <property type="entry name" value="Peptidase_M16"/>
    <property type="match status" value="1"/>
</dbReference>
<protein>
    <submittedName>
        <fullName evidence="3">Uncharacterized protein</fullName>
    </submittedName>
</protein>
<sequence>MLRTHCLSKPINLSRGLATQVSNATFAKHTKLNNGISVYTNSQPTENNNYSNNSTVTLLVRNSGVTSENPYNNGVSHVWSHYYQNDPTLNKWANSNGAILSSNINRDYQTFSLNGQIPLKESLQFLNSNLLNLQTNKLESHNLSKVKQQVMDKISYQENKQQDKAVIEHLYSTAFQNTPLSLPLLGTLDTVSDLTKDDLVKFAKERYDNTDNLSILVSGTQVANQSHEAIVEAVDQVLSSVSTKGKTTDGSSLAKSSFIGSEVRLRDDTLPHAWISIAVESEAVGSPDQLTSEVAAAIFGQYNAFEPRSRLQGIKVLDTLQEYGLCDSFKHFQLSHRDSGLWGMVTCTSNVSGIDDLIHFILKQWNRLSISITETELERGKAMLKLSLAEKYAGAANWADFLVSYPQYKSLDEIFVEIDKVTVKDLKHWANKRLWDQDIAIAGMGQIEDLLDYMRMRNDMSMMRW</sequence>
<feature type="domain" description="Peptidase M16 C-terminal" evidence="2">
    <location>
        <begin position="193"/>
        <end position="384"/>
    </location>
</feature>
<dbReference type="AlphaFoldDB" id="A0AAN7WIW4"/>
<dbReference type="InterPro" id="IPR007863">
    <property type="entry name" value="Peptidase_M16_C"/>
</dbReference>
<feature type="domain" description="Peptidase M16 N-terminal" evidence="1">
    <location>
        <begin position="45"/>
        <end position="187"/>
    </location>
</feature>
<dbReference type="EMBL" id="JAWIZZ010000031">
    <property type="protein sequence ID" value="KAK5781613.1"/>
    <property type="molecule type" value="Genomic_DNA"/>
</dbReference>
<evidence type="ECO:0000313" key="3">
    <source>
        <dbReference type="EMBL" id="KAK5781613.1"/>
    </source>
</evidence>
<evidence type="ECO:0000259" key="2">
    <source>
        <dbReference type="Pfam" id="PF05193"/>
    </source>
</evidence>
<dbReference type="InterPro" id="IPR050361">
    <property type="entry name" value="MPP/UQCRC_Complex"/>
</dbReference>
<organism evidence="3 4">
    <name type="scientific">Arxiozyma heterogenica</name>
    <dbReference type="NCBI Taxonomy" id="278026"/>
    <lineage>
        <taxon>Eukaryota</taxon>
        <taxon>Fungi</taxon>
        <taxon>Dikarya</taxon>
        <taxon>Ascomycota</taxon>
        <taxon>Saccharomycotina</taxon>
        <taxon>Saccharomycetes</taxon>
        <taxon>Saccharomycetales</taxon>
        <taxon>Saccharomycetaceae</taxon>
        <taxon>Arxiozyma</taxon>
    </lineage>
</organism>
<dbReference type="Pfam" id="PF05193">
    <property type="entry name" value="Peptidase_M16_C"/>
    <property type="match status" value="1"/>
</dbReference>
<evidence type="ECO:0000259" key="1">
    <source>
        <dbReference type="Pfam" id="PF00675"/>
    </source>
</evidence>
<dbReference type="SUPFAM" id="SSF63411">
    <property type="entry name" value="LuxS/MPP-like metallohydrolase"/>
    <property type="match status" value="2"/>
</dbReference>
<dbReference type="PANTHER" id="PTHR11851:SF126">
    <property type="entry name" value="CYTOCHROME B-C1 COMPLEX SUBUNIT 1, MITOCHONDRIAL"/>
    <property type="match status" value="1"/>
</dbReference>
<dbReference type="InterPro" id="IPR011249">
    <property type="entry name" value="Metalloenz_LuxS/M16"/>
</dbReference>
<keyword evidence="4" id="KW-1185">Reference proteome</keyword>
<dbReference type="GO" id="GO:0009060">
    <property type="term" value="P:aerobic respiration"/>
    <property type="evidence" value="ECO:0007669"/>
    <property type="project" value="TreeGrafter"/>
</dbReference>
<dbReference type="GO" id="GO:0004222">
    <property type="term" value="F:metalloendopeptidase activity"/>
    <property type="evidence" value="ECO:0007669"/>
    <property type="project" value="TreeGrafter"/>
</dbReference>
<dbReference type="Gene3D" id="3.30.830.10">
    <property type="entry name" value="Metalloenzyme, LuxS/M16 peptidase-like"/>
    <property type="match status" value="2"/>
</dbReference>
<dbReference type="InterPro" id="IPR011765">
    <property type="entry name" value="Pept_M16_N"/>
</dbReference>
<accession>A0AAN7WIW4</accession>
<name>A0AAN7WIW4_9SACH</name>
<dbReference type="Proteomes" id="UP001306508">
    <property type="component" value="Unassembled WGS sequence"/>
</dbReference>
<comment type="caution">
    <text evidence="3">The sequence shown here is derived from an EMBL/GenBank/DDBJ whole genome shotgun (WGS) entry which is preliminary data.</text>
</comment>